<gene>
    <name evidence="1" type="ordered locus">Echvi_1042</name>
</gene>
<reference evidence="2" key="1">
    <citation type="submission" date="2012-02" db="EMBL/GenBank/DDBJ databases">
        <title>The complete genome of Echinicola vietnamensis DSM 17526.</title>
        <authorList>
            <person name="Lucas S."/>
            <person name="Copeland A."/>
            <person name="Lapidus A."/>
            <person name="Glavina del Rio T."/>
            <person name="Dalin E."/>
            <person name="Tice H."/>
            <person name="Bruce D."/>
            <person name="Goodwin L."/>
            <person name="Pitluck S."/>
            <person name="Peters L."/>
            <person name="Ovchinnikova G."/>
            <person name="Teshima H."/>
            <person name="Kyrpides N."/>
            <person name="Mavromatis K."/>
            <person name="Ivanova N."/>
            <person name="Brettin T."/>
            <person name="Detter J.C."/>
            <person name="Han C."/>
            <person name="Larimer F."/>
            <person name="Land M."/>
            <person name="Hauser L."/>
            <person name="Markowitz V."/>
            <person name="Cheng J.-F."/>
            <person name="Hugenholtz P."/>
            <person name="Woyke T."/>
            <person name="Wu D."/>
            <person name="Brambilla E."/>
            <person name="Klenk H.-P."/>
            <person name="Eisen J.A."/>
        </authorList>
    </citation>
    <scope>NUCLEOTIDE SEQUENCE [LARGE SCALE GENOMIC DNA]</scope>
    <source>
        <strain evidence="2">DSM 17526 / LMG 23754 / KMM 6221</strain>
    </source>
</reference>
<dbReference type="STRING" id="926556.Echvi_1042"/>
<keyword evidence="2" id="KW-1185">Reference proteome</keyword>
<dbReference type="AlphaFoldDB" id="L0FW92"/>
<dbReference type="Proteomes" id="UP000010796">
    <property type="component" value="Chromosome"/>
</dbReference>
<accession>L0FW92</accession>
<evidence type="ECO:0000313" key="2">
    <source>
        <dbReference type="Proteomes" id="UP000010796"/>
    </source>
</evidence>
<dbReference type="KEGG" id="evi:Echvi_1042"/>
<dbReference type="EMBL" id="CP003346">
    <property type="protein sequence ID" value="AGA77313.1"/>
    <property type="molecule type" value="Genomic_DNA"/>
</dbReference>
<organism evidence="1 2">
    <name type="scientific">Echinicola vietnamensis (strain DSM 17526 / LMG 23754 / KMM 6221)</name>
    <dbReference type="NCBI Taxonomy" id="926556"/>
    <lineage>
        <taxon>Bacteria</taxon>
        <taxon>Pseudomonadati</taxon>
        <taxon>Bacteroidota</taxon>
        <taxon>Cytophagia</taxon>
        <taxon>Cytophagales</taxon>
        <taxon>Cyclobacteriaceae</taxon>
        <taxon>Echinicola</taxon>
    </lineage>
</organism>
<evidence type="ECO:0000313" key="1">
    <source>
        <dbReference type="EMBL" id="AGA77313.1"/>
    </source>
</evidence>
<protein>
    <submittedName>
        <fullName evidence="1">Uncharacterized protein</fullName>
    </submittedName>
</protein>
<dbReference type="HOGENOM" id="CLU_3269198_0_0_10"/>
<sequence>MANQLPFKAIRLIGMVDKIIVAEQLGTRDQAMEFQGNLSPT</sequence>
<name>L0FW92_ECHVK</name>
<dbReference type="RefSeq" id="WP_015264877.1">
    <property type="nucleotide sequence ID" value="NC_019904.1"/>
</dbReference>
<proteinExistence type="predicted"/>